<evidence type="ECO:0000313" key="2">
    <source>
        <dbReference type="Proteomes" id="UP000032068"/>
    </source>
</evidence>
<dbReference type="EMBL" id="JXQW01000062">
    <property type="protein sequence ID" value="KIP96596.1"/>
    <property type="molecule type" value="Genomic_DNA"/>
</dbReference>
<evidence type="ECO:0000313" key="1">
    <source>
        <dbReference type="EMBL" id="KIP96596.1"/>
    </source>
</evidence>
<dbReference type="RefSeq" id="WP_042555647.1">
    <property type="nucleotide sequence ID" value="NZ_JXQW01000062.1"/>
</dbReference>
<gene>
    <name evidence="1" type="ORF">RU08_20205</name>
</gene>
<reference evidence="1 2" key="1">
    <citation type="submission" date="2014-12" db="EMBL/GenBank/DDBJ databases">
        <title>16Stimator: statistical estimation of ribosomal gene copy numbers from draft genome assemblies.</title>
        <authorList>
            <person name="Perisin M.A."/>
            <person name="Vetter M."/>
            <person name="Gilbert J.A."/>
            <person name="Bergelson J."/>
        </authorList>
    </citation>
    <scope>NUCLEOTIDE SEQUENCE [LARGE SCALE GENOMIC DNA]</scope>
    <source>
        <strain evidence="1 2">MEJ086</strain>
    </source>
</reference>
<organism evidence="1 2">
    <name type="scientific">Pseudomonas fulva</name>
    <dbReference type="NCBI Taxonomy" id="47880"/>
    <lineage>
        <taxon>Bacteria</taxon>
        <taxon>Pseudomonadati</taxon>
        <taxon>Pseudomonadota</taxon>
        <taxon>Gammaproteobacteria</taxon>
        <taxon>Pseudomonadales</taxon>
        <taxon>Pseudomonadaceae</taxon>
        <taxon>Pseudomonas</taxon>
    </lineage>
</organism>
<dbReference type="Proteomes" id="UP000032068">
    <property type="component" value="Unassembled WGS sequence"/>
</dbReference>
<proteinExistence type="predicted"/>
<sequence>MSTYTLSALFQPAPIQWGLRGDPYLWQEMSEVLAPLPLPPSGAQLSAILDDTFERLVGLSPDSTESSVFVERHSHGGMSSGGISLVFWREKGLPLLLTRYHAALANSDARQ</sequence>
<dbReference type="OrthoDB" id="9806181at2"/>
<name>A0A0D0KBE1_9PSED</name>
<dbReference type="AlphaFoldDB" id="A0A0D0KBE1"/>
<accession>A0A0D0KBE1</accession>
<comment type="caution">
    <text evidence="1">The sequence shown here is derived from an EMBL/GenBank/DDBJ whole genome shotgun (WGS) entry which is preliminary data.</text>
</comment>
<protein>
    <submittedName>
        <fullName evidence="1">Uncharacterized protein</fullName>
    </submittedName>
</protein>